<accession>A0A8H3EEE1</accession>
<dbReference type="GO" id="GO:0007094">
    <property type="term" value="P:mitotic spindle assembly checkpoint signaling"/>
    <property type="evidence" value="ECO:0007669"/>
    <property type="project" value="TreeGrafter"/>
</dbReference>
<gene>
    <name evidence="4" type="ORF">ALECFALPRED_001048</name>
</gene>
<reference evidence="4" key="1">
    <citation type="submission" date="2021-03" db="EMBL/GenBank/DDBJ databases">
        <authorList>
            <person name="Tagirdzhanova G."/>
        </authorList>
    </citation>
    <scope>NUCLEOTIDE SEQUENCE</scope>
</reference>
<dbReference type="Pfam" id="PF08317">
    <property type="entry name" value="Spc7"/>
    <property type="match status" value="1"/>
</dbReference>
<comment type="caution">
    <text evidence="4">The sequence shown here is derived from an EMBL/GenBank/DDBJ whole genome shotgun (WGS) entry which is preliminary data.</text>
</comment>
<dbReference type="GO" id="GO:1990758">
    <property type="term" value="P:mitotic sister chromatid biorientation"/>
    <property type="evidence" value="ECO:0007669"/>
    <property type="project" value="TreeGrafter"/>
</dbReference>
<feature type="domain" description="Spc7 kinetochore protein" evidence="3">
    <location>
        <begin position="1147"/>
        <end position="1491"/>
    </location>
</feature>
<feature type="region of interest" description="Disordered" evidence="2">
    <location>
        <begin position="1"/>
        <end position="33"/>
    </location>
</feature>
<feature type="compositionally biased region" description="Polar residues" evidence="2">
    <location>
        <begin position="298"/>
        <end position="323"/>
    </location>
</feature>
<feature type="compositionally biased region" description="Basic residues" evidence="2">
    <location>
        <begin position="10"/>
        <end position="19"/>
    </location>
</feature>
<organism evidence="4 5">
    <name type="scientific">Alectoria fallacina</name>
    <dbReference type="NCBI Taxonomy" id="1903189"/>
    <lineage>
        <taxon>Eukaryota</taxon>
        <taxon>Fungi</taxon>
        <taxon>Dikarya</taxon>
        <taxon>Ascomycota</taxon>
        <taxon>Pezizomycotina</taxon>
        <taxon>Lecanoromycetes</taxon>
        <taxon>OSLEUM clade</taxon>
        <taxon>Lecanoromycetidae</taxon>
        <taxon>Lecanorales</taxon>
        <taxon>Lecanorineae</taxon>
        <taxon>Parmeliaceae</taxon>
        <taxon>Alectoria</taxon>
    </lineage>
</organism>
<evidence type="ECO:0000313" key="4">
    <source>
        <dbReference type="EMBL" id="CAF9905606.1"/>
    </source>
</evidence>
<feature type="region of interest" description="Disordered" evidence="2">
    <location>
        <begin position="796"/>
        <end position="868"/>
    </location>
</feature>
<feature type="compositionally biased region" description="Basic residues" evidence="2">
    <location>
        <begin position="475"/>
        <end position="497"/>
    </location>
</feature>
<sequence length="1682" mass="183678">MSSTQSPKIPRVRQARKSIAHTPSADITGNKENATIDTGAIASFGAQGKQAAKKNRSKSIGPGGLDALKEGSGNKQEPSLPPYVKSILKPTIALSPPKVIPPHNPARNGSPGKANGRQKPEKSPRKSPAKKLADSATQGLPNPFETFPTPGASKPRSPARSPTRIAVRSEEEQQAAAKERERQEILANRDARRKSLANRRVSFAPEATLHTWNVVELPEDSTTSSASTNSTRRASALTANAGSPYTAPRSPMPSSDVSEPPSTPPEQVEELQVAASPAHQRDLHQRKRRRSSGIPPMNFNNPDEFSSSPYSGASDDTGTQTFVTADEDSASSSSNDNDLVQDETVTGIDGDDNTIHSTSGSSTESSGRLEAALRQAANQAGTQGIDYDEHGDITMEMADDEITAAFKPWMKKGNYVPQVVGDPSALQDQENLNPFSPAFKANVNKRDPDEEDGTMEMTQAVGRILPATEETQVSPKRRKRKSVTSNNRRRSSAGRRRSSGDGSALGDETMDLTSAIGVIEQKQTSAQSEDKFDQSGDEDEELTMEFTSVIGGVVQPNSEHVSLTDDSLVNRQLFQDVNRRESMESSNNEEDMDITFAAGGILPSITERTEPIEDQTQGMDMDITTAVGAILPVQLSTGNKTEAKILMEQETDVGQLSGSPFFGTPRQKPIGVGLSDERALPALRASLPEPPSTGNKTQAKNLMEQETNVGHLLGAPIFGTPRQKPIGVGLSDERALPALRASLPEPPSTGNKTQAKNLMEQETNVGHLLGAPIFGTPRQKPIGVGLSDERALPAHARAMASSTGSPSLTSSQTRGQPLRMIGRQSVTPKLHHPTPVKKPNTPSKQSTPQMMRPTTPGKTPPSKNVTVRTASPKKLFKAEINEAKNAPDSTLRRDAPNPLFRKDLATGAETPSIVLKPRRRRSSGLGADREGLGSPRVTALLDRRRSISDNSKAFISQGHSQAGVRFEDPQVMEQELDQERAEDERRESGRGILQEEADTQDLEEKDHTANLKDMIERLTPQKKKLNGRKSLHVGAAKGLLGKRPAELDDDEDEGDTPKRLKGREGSPIKKVKLPAPPPKTATTGRMTRSSRLSLVEIAGNARASTPSGSISPLKTDTTPKDQPRFKDVEARSLAKVQSFEHKLDASTTDTAEPTEQEDRIHLQDFLNMTSIRFIELTTTKRRHTVVPNALPEQSTKQASLGGNVADDGNAGNELESCVVAGACTVPMLELYQHSCRELKSYISEGRSIVKEIEADTYEENPPLFREYMSAPPDLKPIMDNQFKNVKTHARLLSKAMWYEWRMKLLDGLKEGLLKIGEDMEEDDRLLTQQEQIIQPVLPALIEEHEMLEKQVSIAQAQAAELADCDQDELKEARDSLMSIERDLKAKQKLVEDLQSQLREREDGLADVVERKQECIDEIKEAEKIRSDCRGWSSTEVSALHGRFPFKPRIRDLLTSSANVTALEDAHGWTIVSAAESAITMTFNRTLQLFFTPASFKSNNSSAESENSSISLTYIADAHEYHSLPLTTEKRFFLQIMRAQLQCLQQSRTKVMDLLSFVSTGWEIASTIAEQARVLGVSYITDPTITSDEVMAIRSLILLNAMKTKVEVVFEVKVRSGDGVASLAVGVKSTAKVCYGEGLKEKKMGDFLDSKIARKGKGGKERDVWAKAVGELEERLVARGKKL</sequence>
<feature type="compositionally biased region" description="Polar residues" evidence="2">
    <location>
        <begin position="840"/>
        <end position="849"/>
    </location>
</feature>
<feature type="compositionally biased region" description="Basic and acidic residues" evidence="2">
    <location>
        <begin position="890"/>
        <end position="904"/>
    </location>
</feature>
<feature type="region of interest" description="Disordered" evidence="2">
    <location>
        <begin position="1101"/>
        <end position="1123"/>
    </location>
</feature>
<dbReference type="InterPro" id="IPR013253">
    <property type="entry name" value="Spc7_domain"/>
</dbReference>
<feature type="region of interest" description="Disordered" evidence="2">
    <location>
        <begin position="45"/>
        <end position="385"/>
    </location>
</feature>
<evidence type="ECO:0000256" key="2">
    <source>
        <dbReference type="SAM" id="MobiDB-lite"/>
    </source>
</evidence>
<feature type="compositionally biased region" description="Basic and acidic residues" evidence="2">
    <location>
        <begin position="977"/>
        <end position="989"/>
    </location>
</feature>
<dbReference type="GO" id="GO:0034501">
    <property type="term" value="P:protein localization to kinetochore"/>
    <property type="evidence" value="ECO:0007669"/>
    <property type="project" value="TreeGrafter"/>
</dbReference>
<feature type="compositionally biased region" description="Low complexity" evidence="2">
    <location>
        <begin position="221"/>
        <end position="239"/>
    </location>
</feature>
<name>A0A8H3EEE1_9LECA</name>
<evidence type="ECO:0000256" key="1">
    <source>
        <dbReference type="SAM" id="Coils"/>
    </source>
</evidence>
<feature type="region of interest" description="Disordered" evidence="2">
    <location>
        <begin position="884"/>
        <end position="937"/>
    </location>
</feature>
<dbReference type="OrthoDB" id="5592879at2759"/>
<feature type="compositionally biased region" description="Low complexity" evidence="2">
    <location>
        <begin position="801"/>
        <end position="813"/>
    </location>
</feature>
<evidence type="ECO:0000259" key="3">
    <source>
        <dbReference type="SMART" id="SM00787"/>
    </source>
</evidence>
<feature type="compositionally biased region" description="Basic and acidic residues" evidence="2">
    <location>
        <begin position="1055"/>
        <end position="1067"/>
    </location>
</feature>
<keyword evidence="5" id="KW-1185">Reference proteome</keyword>
<dbReference type="GO" id="GO:0000776">
    <property type="term" value="C:kinetochore"/>
    <property type="evidence" value="ECO:0007669"/>
    <property type="project" value="TreeGrafter"/>
</dbReference>
<dbReference type="Pfam" id="PF18210">
    <property type="entry name" value="Knl1_RWD_C"/>
    <property type="match status" value="1"/>
</dbReference>
<feature type="compositionally biased region" description="Low complexity" evidence="2">
    <location>
        <begin position="357"/>
        <end position="366"/>
    </location>
</feature>
<dbReference type="Pfam" id="PF15402">
    <property type="entry name" value="MELT_2"/>
    <property type="match status" value="6"/>
</dbReference>
<feature type="region of interest" description="Disordered" evidence="2">
    <location>
        <begin position="974"/>
        <end position="1088"/>
    </location>
</feature>
<feature type="compositionally biased region" description="Basic and acidic residues" evidence="2">
    <location>
        <begin position="1002"/>
        <end position="1016"/>
    </location>
</feature>
<protein>
    <recommendedName>
        <fullName evidence="3">Spc7 kinetochore protein domain-containing protein</fullName>
    </recommendedName>
</protein>
<keyword evidence="1" id="KW-0175">Coiled coil</keyword>
<dbReference type="EMBL" id="CAJPDR010000012">
    <property type="protein sequence ID" value="CAF9905606.1"/>
    <property type="molecule type" value="Genomic_DNA"/>
</dbReference>
<dbReference type="SMART" id="SM00787">
    <property type="entry name" value="Spc7"/>
    <property type="match status" value="1"/>
</dbReference>
<feature type="compositionally biased region" description="Basic and acidic residues" evidence="2">
    <location>
        <begin position="167"/>
        <end position="190"/>
    </location>
</feature>
<dbReference type="PANTHER" id="PTHR28260">
    <property type="entry name" value="SPINDLE POLE BODY COMPONENT SPC105"/>
    <property type="match status" value="1"/>
</dbReference>
<dbReference type="InterPro" id="IPR040850">
    <property type="entry name" value="Knl1_RWD_C"/>
</dbReference>
<dbReference type="SMART" id="SM01315">
    <property type="entry name" value="Spc7_N"/>
    <property type="match status" value="1"/>
</dbReference>
<feature type="compositionally biased region" description="Basic residues" evidence="2">
    <location>
        <begin position="1020"/>
        <end position="1031"/>
    </location>
</feature>
<dbReference type="Proteomes" id="UP000664203">
    <property type="component" value="Unassembled WGS sequence"/>
</dbReference>
<feature type="coiled-coil region" evidence="1">
    <location>
        <begin position="1337"/>
        <end position="1424"/>
    </location>
</feature>
<dbReference type="InterPro" id="IPR033338">
    <property type="entry name" value="Spc105/Spc7"/>
</dbReference>
<dbReference type="PANTHER" id="PTHR28260:SF1">
    <property type="entry name" value="SPINDLE POLE BODY COMPONENT SPC105"/>
    <property type="match status" value="1"/>
</dbReference>
<feature type="region of interest" description="Disordered" evidence="2">
    <location>
        <begin position="460"/>
        <end position="508"/>
    </location>
</feature>
<proteinExistence type="predicted"/>
<feature type="compositionally biased region" description="Polar residues" evidence="2">
    <location>
        <begin position="1102"/>
        <end position="1116"/>
    </location>
</feature>
<evidence type="ECO:0000313" key="5">
    <source>
        <dbReference type="Proteomes" id="UP000664203"/>
    </source>
</evidence>